<evidence type="ECO:0008006" key="3">
    <source>
        <dbReference type="Google" id="ProtNLM"/>
    </source>
</evidence>
<dbReference type="InterPro" id="IPR011856">
    <property type="entry name" value="tRNA_endonuc-like_dom_sf"/>
</dbReference>
<protein>
    <recommendedName>
        <fullName evidence="3">VRR-NUC domain-containing protein</fullName>
    </recommendedName>
</protein>
<comment type="caution">
    <text evidence="1">The sequence shown here is derived from an EMBL/GenBank/DDBJ whole genome shotgun (WGS) entry which is preliminary data.</text>
</comment>
<organism evidence="1 2">
    <name type="scientific">Cereibacter sphaeroides</name>
    <name type="common">Rhodobacter sphaeroides</name>
    <dbReference type="NCBI Taxonomy" id="1063"/>
    <lineage>
        <taxon>Bacteria</taxon>
        <taxon>Pseudomonadati</taxon>
        <taxon>Pseudomonadota</taxon>
        <taxon>Alphaproteobacteria</taxon>
        <taxon>Rhodobacterales</taxon>
        <taxon>Paracoccaceae</taxon>
        <taxon>Cereibacter</taxon>
    </lineage>
</organism>
<feature type="non-terminal residue" evidence="1">
    <location>
        <position position="79"/>
    </location>
</feature>
<gene>
    <name evidence="1" type="ORF">DI533_19970</name>
</gene>
<proteinExistence type="predicted"/>
<reference evidence="1 2" key="1">
    <citation type="submission" date="2017-08" db="EMBL/GenBank/DDBJ databases">
        <title>Infants hospitalized years apart are colonized by the same room-sourced microbial strains.</title>
        <authorList>
            <person name="Brooks B."/>
            <person name="Olm M.R."/>
            <person name="Firek B.A."/>
            <person name="Baker R."/>
            <person name="Thomas B.C."/>
            <person name="Morowitz M.J."/>
            <person name="Banfield J.F."/>
        </authorList>
    </citation>
    <scope>NUCLEOTIDE SEQUENCE [LARGE SCALE GENOMIC DNA]</scope>
    <source>
        <strain evidence="1">S2_003_000_R2_11</strain>
    </source>
</reference>
<dbReference type="GO" id="GO:0003676">
    <property type="term" value="F:nucleic acid binding"/>
    <property type="evidence" value="ECO:0007669"/>
    <property type="project" value="InterPro"/>
</dbReference>
<dbReference type="EMBL" id="QFQS01000009">
    <property type="protein sequence ID" value="PZQ95130.1"/>
    <property type="molecule type" value="Genomic_DNA"/>
</dbReference>
<dbReference type="Gene3D" id="3.40.1350.10">
    <property type="match status" value="1"/>
</dbReference>
<dbReference type="AlphaFoldDB" id="A0A2W5UAZ2"/>
<name>A0A2W5UAZ2_CERSP</name>
<sequence length="79" mass="8919">MVELGVEMPVVRRAEAAGWFVRKLAWVGRVGAPDRVFIKGGRVVFIEFKDKGKVPRKSQELEHDRLRAAGAEIYYCDSA</sequence>
<accession>A0A2W5UAZ2</accession>
<evidence type="ECO:0000313" key="2">
    <source>
        <dbReference type="Proteomes" id="UP000248975"/>
    </source>
</evidence>
<evidence type="ECO:0000313" key="1">
    <source>
        <dbReference type="EMBL" id="PZQ95130.1"/>
    </source>
</evidence>
<dbReference type="Proteomes" id="UP000248975">
    <property type="component" value="Unassembled WGS sequence"/>
</dbReference>